<proteinExistence type="predicted"/>
<keyword evidence="3" id="KW-1185">Reference proteome</keyword>
<comment type="caution">
    <text evidence="2">The sequence shown here is derived from an EMBL/GenBank/DDBJ whole genome shotgun (WGS) entry which is preliminary data.</text>
</comment>
<dbReference type="EMBL" id="JAUTWS010000077">
    <property type="protein sequence ID" value="MDO9713238.1"/>
    <property type="molecule type" value="Genomic_DNA"/>
</dbReference>
<accession>A0ABT9EAN7</accession>
<organism evidence="2 3">
    <name type="scientific">Paracraurococcus lichenis</name>
    <dbReference type="NCBI Taxonomy" id="3064888"/>
    <lineage>
        <taxon>Bacteria</taxon>
        <taxon>Pseudomonadati</taxon>
        <taxon>Pseudomonadota</taxon>
        <taxon>Alphaproteobacteria</taxon>
        <taxon>Acetobacterales</taxon>
        <taxon>Roseomonadaceae</taxon>
        <taxon>Paracraurococcus</taxon>
    </lineage>
</organism>
<name>A0ABT9EAN7_9PROT</name>
<reference evidence="2 3" key="1">
    <citation type="submission" date="2023-08" db="EMBL/GenBank/DDBJ databases">
        <title>The draft genome sequence of Paracraurococcus sp. LOR1-02.</title>
        <authorList>
            <person name="Kingkaew E."/>
            <person name="Tanasupawat S."/>
        </authorList>
    </citation>
    <scope>NUCLEOTIDE SEQUENCE [LARGE SCALE GENOMIC DNA]</scope>
    <source>
        <strain evidence="2 3">LOR1-02</strain>
    </source>
</reference>
<evidence type="ECO:0000259" key="1">
    <source>
        <dbReference type="Pfam" id="PF13550"/>
    </source>
</evidence>
<feature type="domain" description="Tip attachment protein J" evidence="1">
    <location>
        <begin position="48"/>
        <end position="212"/>
    </location>
</feature>
<sequence length="284" mass="29439">MQSMTCVEDGWLTPAVSIAAATLAGRAGVTTLDVASVAEPPQGFVVARQTTARAAFEEIMVGAVLTASAVPGGAQLRPRGTLPIAGIDVAALGAAEDERPPAEPWRAARAEESALPRVLELVFLDPARDYQSNTARSWRSTGAGQGSQTTELAMVLDASLAKARAEQAHRDLWAARTSLEGLTLPPRYGWIQAGEGLELLFGGAWRRLAVTSVAVGANGLVQLKAVVEQAGLWAPYTATADTGTLPANPAPTIIATTAHLLDIPLLRAEDDDAGFYAVLGGPAG</sequence>
<gene>
    <name evidence="2" type="ORF">Q7A36_33230</name>
</gene>
<evidence type="ECO:0000313" key="3">
    <source>
        <dbReference type="Proteomes" id="UP001243009"/>
    </source>
</evidence>
<dbReference type="Pfam" id="PF13550">
    <property type="entry name" value="Phage-tail_3"/>
    <property type="match status" value="1"/>
</dbReference>
<dbReference type="RefSeq" id="WP_305108097.1">
    <property type="nucleotide sequence ID" value="NZ_JAUTWS010000077.1"/>
</dbReference>
<dbReference type="Proteomes" id="UP001243009">
    <property type="component" value="Unassembled WGS sequence"/>
</dbReference>
<evidence type="ECO:0000313" key="2">
    <source>
        <dbReference type="EMBL" id="MDO9713238.1"/>
    </source>
</evidence>
<dbReference type="InterPro" id="IPR032876">
    <property type="entry name" value="J_dom"/>
</dbReference>
<protein>
    <submittedName>
        <fullName evidence="2">Phage tail protein</fullName>
    </submittedName>
</protein>